<keyword evidence="3" id="KW-0732">Signal</keyword>
<evidence type="ECO:0000313" key="5">
    <source>
        <dbReference type="Proteomes" id="UP001060164"/>
    </source>
</evidence>
<dbReference type="Proteomes" id="UP001060164">
    <property type="component" value="Chromosome"/>
</dbReference>
<dbReference type="Pfam" id="PF01473">
    <property type="entry name" value="Choline_bind_1"/>
    <property type="match status" value="2"/>
</dbReference>
<evidence type="ECO:0000256" key="1">
    <source>
        <dbReference type="ARBA" id="ARBA00022737"/>
    </source>
</evidence>
<evidence type="ECO:0000256" key="2">
    <source>
        <dbReference type="PROSITE-ProRule" id="PRU00591"/>
    </source>
</evidence>
<protein>
    <submittedName>
        <fullName evidence="4">N-acetylmuramoyl-L-alanine amidase family protein</fullName>
    </submittedName>
</protein>
<dbReference type="SUPFAM" id="SSF69360">
    <property type="entry name" value="Cell wall binding repeat"/>
    <property type="match status" value="1"/>
</dbReference>
<keyword evidence="1" id="KW-0677">Repeat</keyword>
<dbReference type="RefSeq" id="WP_028528919.1">
    <property type="nucleotide sequence ID" value="NZ_CABLBR010000017.1"/>
</dbReference>
<dbReference type="Gene3D" id="2.10.270.10">
    <property type="entry name" value="Cholin Binding"/>
    <property type="match status" value="2"/>
</dbReference>
<feature type="repeat" description="Cell wall-binding" evidence="2">
    <location>
        <begin position="192"/>
        <end position="211"/>
    </location>
</feature>
<evidence type="ECO:0000313" key="4">
    <source>
        <dbReference type="EMBL" id="UWP59800.1"/>
    </source>
</evidence>
<organism evidence="4 5">
    <name type="scientific">Ruminococcus gauvreauii</name>
    <dbReference type="NCBI Taxonomy" id="438033"/>
    <lineage>
        <taxon>Bacteria</taxon>
        <taxon>Bacillati</taxon>
        <taxon>Bacillota</taxon>
        <taxon>Clostridia</taxon>
        <taxon>Eubacteriales</taxon>
        <taxon>Oscillospiraceae</taxon>
        <taxon>Ruminococcus</taxon>
    </lineage>
</organism>
<dbReference type="Gene3D" id="2.60.40.2700">
    <property type="match status" value="1"/>
</dbReference>
<accession>A0ABY5VGU2</accession>
<reference evidence="4" key="1">
    <citation type="journal article" date="2022" name="Cell">
        <title>Design, construction, and in vivo augmentation of a complex gut microbiome.</title>
        <authorList>
            <person name="Cheng A.G."/>
            <person name="Ho P.Y."/>
            <person name="Aranda-Diaz A."/>
            <person name="Jain S."/>
            <person name="Yu F.B."/>
            <person name="Meng X."/>
            <person name="Wang M."/>
            <person name="Iakiviak M."/>
            <person name="Nagashima K."/>
            <person name="Zhao A."/>
            <person name="Murugkar P."/>
            <person name="Patil A."/>
            <person name="Atabakhsh K."/>
            <person name="Weakley A."/>
            <person name="Yan J."/>
            <person name="Brumbaugh A.R."/>
            <person name="Higginbottom S."/>
            <person name="Dimas A."/>
            <person name="Shiver A.L."/>
            <person name="Deutschbauer A."/>
            <person name="Neff N."/>
            <person name="Sonnenburg J.L."/>
            <person name="Huang K.C."/>
            <person name="Fischbach M.A."/>
        </authorList>
    </citation>
    <scope>NUCLEOTIDE SEQUENCE</scope>
    <source>
        <strain evidence="4">DSM 19829</strain>
    </source>
</reference>
<dbReference type="InterPro" id="IPR018337">
    <property type="entry name" value="Cell_wall/Cho-bd_repeat"/>
</dbReference>
<dbReference type="EMBL" id="CP102290">
    <property type="protein sequence ID" value="UWP59800.1"/>
    <property type="molecule type" value="Genomic_DNA"/>
</dbReference>
<proteinExistence type="predicted"/>
<gene>
    <name evidence="4" type="ORF">NQ502_01685</name>
</gene>
<dbReference type="PROSITE" id="PS51257">
    <property type="entry name" value="PROKAR_LIPOPROTEIN"/>
    <property type="match status" value="1"/>
</dbReference>
<feature type="repeat" description="Cell wall-binding" evidence="2">
    <location>
        <begin position="232"/>
        <end position="251"/>
    </location>
</feature>
<feature type="chain" id="PRO_5046447254" evidence="3">
    <location>
        <begin position="22"/>
        <end position="311"/>
    </location>
</feature>
<sequence>MKLKKGILAVMLVGCMTFLSGCSLGETWELLWGNHKSESEESTAQDVFDPNAIKVDENVEAPKFSKNLEGKATYAVGDKAKALAVEAKVEGDGEISYQWYKNTVDSNGGGMKIEGATDAQYTPDTSEEGYWYYFVVATNTVNKAVNMTTSDIVEIYVDPNKDPAPKEGEEKPGWAKDKTGKYYVADDGNRVKGKWKEIKGKWYLFDKNGYMLTGWQKVKDIWYYLNENGSMATGFVTVDGKKYYLNDKGQMNVGWLDGSGSWYYSGSDGALKVSEWVEIDDSWYYFNEDGIMLTNCEVDGKWLNPDGKLAE</sequence>
<dbReference type="Pfam" id="PF19127">
    <property type="entry name" value="Choline_bind_3"/>
    <property type="match status" value="1"/>
</dbReference>
<feature type="repeat" description="Cell wall-binding" evidence="2">
    <location>
        <begin position="212"/>
        <end position="231"/>
    </location>
</feature>
<keyword evidence="5" id="KW-1185">Reference proteome</keyword>
<feature type="repeat" description="Cell wall-binding" evidence="2">
    <location>
        <begin position="273"/>
        <end position="292"/>
    </location>
</feature>
<feature type="signal peptide" evidence="3">
    <location>
        <begin position="1"/>
        <end position="21"/>
    </location>
</feature>
<evidence type="ECO:0000256" key="3">
    <source>
        <dbReference type="SAM" id="SignalP"/>
    </source>
</evidence>
<name>A0ABY5VGU2_9FIRM</name>
<dbReference type="PROSITE" id="PS51170">
    <property type="entry name" value="CW"/>
    <property type="match status" value="4"/>
</dbReference>